<accession>A0ABU1CB86</accession>
<keyword evidence="3" id="KW-1185">Reference proteome</keyword>
<dbReference type="RefSeq" id="WP_309261551.1">
    <property type="nucleotide sequence ID" value="NZ_JARUHG010000001.1"/>
</dbReference>
<dbReference type="Proteomes" id="UP001233535">
    <property type="component" value="Unassembled WGS sequence"/>
</dbReference>
<evidence type="ECO:0000313" key="3">
    <source>
        <dbReference type="Proteomes" id="UP001233535"/>
    </source>
</evidence>
<feature type="region of interest" description="Disordered" evidence="1">
    <location>
        <begin position="182"/>
        <end position="203"/>
    </location>
</feature>
<evidence type="ECO:0000256" key="1">
    <source>
        <dbReference type="SAM" id="MobiDB-lite"/>
    </source>
</evidence>
<evidence type="ECO:0000313" key="2">
    <source>
        <dbReference type="EMBL" id="MDR0182408.1"/>
    </source>
</evidence>
<reference evidence="2 3" key="1">
    <citation type="submission" date="2023-04" db="EMBL/GenBank/DDBJ databases">
        <title>Lysobacter sp. strain UC isolated from soil sample.</title>
        <authorList>
            <person name="Choksket S."/>
            <person name="Harshvardhan F."/>
            <person name="Rana R."/>
            <person name="Patil P.B."/>
            <person name="Korpole S."/>
        </authorList>
    </citation>
    <scope>NUCLEOTIDE SEQUENCE [LARGE SCALE GENOMIC DNA]</scope>
    <source>
        <strain evidence="2 3">UC</strain>
    </source>
</reference>
<sequence length="203" mass="21847">MTNSEPLDPTRWAHSYDPVTREYLGPIRVFLSDADGTYPLPEHAVDFAPGAARPRTTFRLEDAGNAWIAVPDHRGAMLWEKATCLPAPNTLHLGERIPAALTPEIPHAIAPAEPKRNAWDAASSSWILIPDFSQHTLWDKTTGAMAAPIAAGESLPAHLTPTAPPPDLIGRARWDAETTSWNAISEAVPDAPSTLSNNEPGAS</sequence>
<dbReference type="EMBL" id="JARUHG010000001">
    <property type="protein sequence ID" value="MDR0182408.1"/>
    <property type="molecule type" value="Genomic_DNA"/>
</dbReference>
<comment type="caution">
    <text evidence="2">The sequence shown here is derived from an EMBL/GenBank/DDBJ whole genome shotgun (WGS) entry which is preliminary data.</text>
</comment>
<feature type="compositionally biased region" description="Polar residues" evidence="1">
    <location>
        <begin position="193"/>
        <end position="203"/>
    </location>
</feature>
<organism evidence="2 3">
    <name type="scientific">Lysobacter arvi</name>
    <dbReference type="NCBI Taxonomy" id="3038776"/>
    <lineage>
        <taxon>Bacteria</taxon>
        <taxon>Pseudomonadati</taxon>
        <taxon>Pseudomonadota</taxon>
        <taxon>Gammaproteobacteria</taxon>
        <taxon>Lysobacterales</taxon>
        <taxon>Lysobacteraceae</taxon>
        <taxon>Lysobacter</taxon>
    </lineage>
</organism>
<protein>
    <submittedName>
        <fullName evidence="2">Phage tail protein</fullName>
    </submittedName>
</protein>
<gene>
    <name evidence="2" type="ORF">P8609_05400</name>
</gene>
<proteinExistence type="predicted"/>
<name>A0ABU1CB86_9GAMM</name>